<dbReference type="Proteomes" id="UP000515129">
    <property type="component" value="Unplaced"/>
</dbReference>
<dbReference type="InterPro" id="IPR013783">
    <property type="entry name" value="Ig-like_fold"/>
</dbReference>
<reference evidence="5" key="1">
    <citation type="submission" date="2025-08" db="UniProtKB">
        <authorList>
            <consortium name="RefSeq"/>
        </authorList>
    </citation>
    <scope>IDENTIFICATION</scope>
    <source>
        <strain evidence="5">Wakin</strain>
        <tissue evidence="5">Muscle</tissue>
    </source>
</reference>
<sequence length="307" mass="34168">MRNLSFICWILLLLDVSPSGHVKTNDEHNMARIEQYSGMNVFVAVADGVKTVVVMEGDSVVLDTNITVIKRDDTILWMFGDDNSIIAKMNEAAAIFSANDNERFRDRLELVRQTGSLIIKNIRTEHTGLYQLKIKSTTEISKKFSVTVRDDVQSVSLMEGDSVTLNTGVIKIQGGDQIVWKFGGQGTLIAHLNGTTDARWKNLIKLNDHTGDLTVRNIQTEHSGDYDLEINNSSMILHKKFHIAVSELPPRSHWETTGPVLAGIVVILILIGTGICIGLKMGWFEICWPCKKSGETTEVLYEAAPKQ</sequence>
<feature type="signal peptide" evidence="2">
    <location>
        <begin position="1"/>
        <end position="19"/>
    </location>
</feature>
<keyword evidence="1" id="KW-0472">Membrane</keyword>
<dbReference type="InterPro" id="IPR003599">
    <property type="entry name" value="Ig_sub"/>
</dbReference>
<dbReference type="AlphaFoldDB" id="A0A6P6NQA9"/>
<dbReference type="Gene3D" id="2.60.40.10">
    <property type="entry name" value="Immunoglobulins"/>
    <property type="match status" value="2"/>
</dbReference>
<dbReference type="PANTHER" id="PTHR21063:SF4">
    <property type="entry name" value="CD48 ANTIGEN-RELATED"/>
    <property type="match status" value="1"/>
</dbReference>
<dbReference type="InterPro" id="IPR036179">
    <property type="entry name" value="Ig-like_dom_sf"/>
</dbReference>
<feature type="domain" description="Immunoglobulin" evidence="3">
    <location>
        <begin position="49"/>
        <end position="149"/>
    </location>
</feature>
<feature type="domain" description="Immunoglobulin" evidence="3">
    <location>
        <begin position="152"/>
        <end position="246"/>
    </location>
</feature>
<keyword evidence="1" id="KW-0812">Transmembrane</keyword>
<evidence type="ECO:0000256" key="2">
    <source>
        <dbReference type="SAM" id="SignalP"/>
    </source>
</evidence>
<dbReference type="KEGG" id="caua:113085968"/>
<feature type="chain" id="PRO_5028191322" evidence="2">
    <location>
        <begin position="20"/>
        <end position="307"/>
    </location>
</feature>
<dbReference type="OrthoDB" id="8831649at2759"/>
<evidence type="ECO:0000313" key="5">
    <source>
        <dbReference type="RefSeq" id="XP_026111087.1"/>
    </source>
</evidence>
<protein>
    <submittedName>
        <fullName evidence="5">Uncharacterized protein LOC113085968</fullName>
    </submittedName>
</protein>
<dbReference type="RefSeq" id="XP_026111087.1">
    <property type="nucleotide sequence ID" value="XM_026255302.1"/>
</dbReference>
<feature type="transmembrane region" description="Helical" evidence="1">
    <location>
        <begin position="260"/>
        <end position="283"/>
    </location>
</feature>
<gene>
    <name evidence="5" type="primary">LOC113085968</name>
</gene>
<name>A0A6P6NQA9_CARAU</name>
<accession>A0A6P6NQA9</accession>
<evidence type="ECO:0000313" key="4">
    <source>
        <dbReference type="Proteomes" id="UP000515129"/>
    </source>
</evidence>
<keyword evidence="2" id="KW-0732">Signal</keyword>
<dbReference type="PANTHER" id="PTHR21063">
    <property type="entry name" value="LFA-3"/>
    <property type="match status" value="1"/>
</dbReference>
<evidence type="ECO:0000256" key="1">
    <source>
        <dbReference type="SAM" id="Phobius"/>
    </source>
</evidence>
<dbReference type="SUPFAM" id="SSF48726">
    <property type="entry name" value="Immunoglobulin"/>
    <property type="match status" value="2"/>
</dbReference>
<organism evidence="4 5">
    <name type="scientific">Carassius auratus</name>
    <name type="common">Goldfish</name>
    <dbReference type="NCBI Taxonomy" id="7957"/>
    <lineage>
        <taxon>Eukaryota</taxon>
        <taxon>Metazoa</taxon>
        <taxon>Chordata</taxon>
        <taxon>Craniata</taxon>
        <taxon>Vertebrata</taxon>
        <taxon>Euteleostomi</taxon>
        <taxon>Actinopterygii</taxon>
        <taxon>Neopterygii</taxon>
        <taxon>Teleostei</taxon>
        <taxon>Ostariophysi</taxon>
        <taxon>Cypriniformes</taxon>
        <taxon>Cyprinidae</taxon>
        <taxon>Cyprininae</taxon>
        <taxon>Carassius</taxon>
    </lineage>
</organism>
<keyword evidence="4" id="KW-1185">Reference proteome</keyword>
<evidence type="ECO:0000259" key="3">
    <source>
        <dbReference type="SMART" id="SM00409"/>
    </source>
</evidence>
<dbReference type="GeneID" id="113085968"/>
<dbReference type="SMART" id="SM00409">
    <property type="entry name" value="IG"/>
    <property type="match status" value="2"/>
</dbReference>
<keyword evidence="1" id="KW-1133">Transmembrane helix</keyword>
<proteinExistence type="predicted"/>